<sequence>MLTLNQIQSNSGKQIAFFLMCLLISFAGTMPVRSQEKTEMVTVEGTVVDETETPVIGANVYIKGSTKGVSTNVDGNFSFTGVPVGQTITVSFIGYKDYQVRVTKGGKKLRISLEPDATMLEEVVVVPYGGPVARKDLTGSVASVNVEDMKALQAVTFENAIAGKVAGVQVNVGDGQPGGLPDILIRGSNSVTQSNAPLYVVDGIPLESPDNSSIPTQNIKSIEILKDASATAIYGARGANGVIVITTDSGSKGAPKINFEYRYSLSKDYNRYEMMSPYEFVRLQNELDAAYGSMYLDGRDPHPDGTPWTLDDYKNVKPIDWQDKISQLGQMHEYSVSASGGSEKTTYMASFNYANQKGIILNTGMKNYVGSMNITQKIGNRMQLVMRANYAEKERTGMQVNYGQGSSAYMYKVWSYRPISTNGVDLTHELEDPERPESGVPMFNPLLQTQNTDQKYITRQLRTSAMFNWNILKCLKFTTSISYTSTESQTDIFNNSKTEAGSTLPGRNDGINGSRRISRTSNILNENTLNFNKKFDNIHDLAVTVGCTQQKNVTDIFEAKATQIPITSEWRGIEALDEGLSQKIMSKKLTEWAMQSVIFRSNYNYDRKYYLTFTVRADGSSKFAHDNRWGKFYSGAVRWRFSEEDFVKNNIGSWFSEGSLNLSYGSTGNNGIGEYAYLPQMGFSSGGTYYDYSFNDEYPTTGAIVSSIGNSKLKWETTYTFNARMDLGFFDNRIYLTAEYYKKDTKDLLINATLPAHIGYGSAYRNIGRVENKGFELSLNTVNIKKRYFNWTTDFNISFNRNKVLALANNQSVLPADNLKIPNGAALYIAKVGQPIGMMYGALTDGLYQYEDFRKGSDGSWILRDDVVAQSTHANRKGVFPGYQKFKDLNGDLQITQEDLTIIGNPNPDFTGGITNTFRFYNFDMSLFFTFSYGNDILNMNRYYLEEGRSLSSNQFASYADRWTVDNPNGKLPRARSANNTAWGSDRYVEDGSYLRLKNLNIGYTLPIKVSQRFFVSNMRIYLSAQNLFTVTGYSGQDPTVSTMSNARTPGYDYSAYPVPRTFIFGAQISF</sequence>
<accession>A0A1M6CVG4</accession>
<keyword evidence="6 7" id="KW-0998">Cell outer membrane</keyword>
<dbReference type="AlphaFoldDB" id="A0A1M6CVG4"/>
<dbReference type="InterPro" id="IPR023996">
    <property type="entry name" value="TonB-dep_OMP_SusC/RagA"/>
</dbReference>
<keyword evidence="3 7" id="KW-1134">Transmembrane beta strand</keyword>
<evidence type="ECO:0000256" key="3">
    <source>
        <dbReference type="ARBA" id="ARBA00022452"/>
    </source>
</evidence>
<evidence type="ECO:0000256" key="4">
    <source>
        <dbReference type="ARBA" id="ARBA00022692"/>
    </source>
</evidence>
<dbReference type="PROSITE" id="PS52016">
    <property type="entry name" value="TONB_DEPENDENT_REC_3"/>
    <property type="match status" value="1"/>
</dbReference>
<dbReference type="InterPro" id="IPR023997">
    <property type="entry name" value="TonB-dep_OMP_SusC/RagA_CS"/>
</dbReference>
<dbReference type="InterPro" id="IPR012910">
    <property type="entry name" value="Plug_dom"/>
</dbReference>
<evidence type="ECO:0000313" key="9">
    <source>
        <dbReference type="EMBL" id="SHI64831.1"/>
    </source>
</evidence>
<comment type="similarity">
    <text evidence="7">Belongs to the TonB-dependent receptor family.</text>
</comment>
<dbReference type="InterPro" id="IPR036942">
    <property type="entry name" value="Beta-barrel_TonB_sf"/>
</dbReference>
<dbReference type="SUPFAM" id="SSF49464">
    <property type="entry name" value="Carboxypeptidase regulatory domain-like"/>
    <property type="match status" value="1"/>
</dbReference>
<reference evidence="10" key="1">
    <citation type="submission" date="2016-11" db="EMBL/GenBank/DDBJ databases">
        <authorList>
            <person name="Varghese N."/>
            <person name="Submissions S."/>
        </authorList>
    </citation>
    <scope>NUCLEOTIDE SEQUENCE [LARGE SCALE GENOMIC DNA]</scope>
    <source>
        <strain evidence="10">DSM 26884</strain>
    </source>
</reference>
<dbReference type="Pfam" id="PF07715">
    <property type="entry name" value="Plug"/>
    <property type="match status" value="1"/>
</dbReference>
<name>A0A1M6CVG4_9BACE</name>
<dbReference type="eggNOG" id="COG1629">
    <property type="taxonomic scope" value="Bacteria"/>
</dbReference>
<dbReference type="InterPro" id="IPR008969">
    <property type="entry name" value="CarboxyPept-like_regulatory"/>
</dbReference>
<dbReference type="NCBIfam" id="TIGR04057">
    <property type="entry name" value="SusC_RagA_signa"/>
    <property type="match status" value="1"/>
</dbReference>
<dbReference type="Gene3D" id="2.170.130.10">
    <property type="entry name" value="TonB-dependent receptor, plug domain"/>
    <property type="match status" value="1"/>
</dbReference>
<dbReference type="Gene3D" id="2.40.170.20">
    <property type="entry name" value="TonB-dependent receptor, beta-barrel domain"/>
    <property type="match status" value="1"/>
</dbReference>
<evidence type="ECO:0000313" key="10">
    <source>
        <dbReference type="Proteomes" id="UP000184192"/>
    </source>
</evidence>
<proteinExistence type="inferred from homology"/>
<dbReference type="Proteomes" id="UP000184192">
    <property type="component" value="Unassembled WGS sequence"/>
</dbReference>
<evidence type="ECO:0000256" key="2">
    <source>
        <dbReference type="ARBA" id="ARBA00022448"/>
    </source>
</evidence>
<evidence type="ECO:0000256" key="1">
    <source>
        <dbReference type="ARBA" id="ARBA00004571"/>
    </source>
</evidence>
<gene>
    <name evidence="9" type="ORF">SAMN05444350_10563</name>
</gene>
<keyword evidence="10" id="KW-1185">Reference proteome</keyword>
<dbReference type="GeneID" id="92711296"/>
<keyword evidence="2 7" id="KW-0813">Transport</keyword>
<comment type="subcellular location">
    <subcellularLocation>
        <location evidence="1 7">Cell outer membrane</location>
        <topology evidence="1 7">Multi-pass membrane protein</topology>
    </subcellularLocation>
</comment>
<evidence type="ECO:0000256" key="7">
    <source>
        <dbReference type="PROSITE-ProRule" id="PRU01360"/>
    </source>
</evidence>
<dbReference type="GO" id="GO:0009279">
    <property type="term" value="C:cell outer membrane"/>
    <property type="evidence" value="ECO:0007669"/>
    <property type="project" value="UniProtKB-SubCell"/>
</dbReference>
<dbReference type="Gene3D" id="2.60.40.1120">
    <property type="entry name" value="Carboxypeptidase-like, regulatory domain"/>
    <property type="match status" value="1"/>
</dbReference>
<keyword evidence="4 7" id="KW-0812">Transmembrane</keyword>
<dbReference type="NCBIfam" id="TIGR04056">
    <property type="entry name" value="OMP_RagA_SusC"/>
    <property type="match status" value="1"/>
</dbReference>
<keyword evidence="5 7" id="KW-0472">Membrane</keyword>
<dbReference type="Pfam" id="PF13715">
    <property type="entry name" value="CarbopepD_reg_2"/>
    <property type="match status" value="1"/>
</dbReference>
<evidence type="ECO:0000256" key="6">
    <source>
        <dbReference type="ARBA" id="ARBA00023237"/>
    </source>
</evidence>
<organism evidence="9 10">
    <name type="scientific">Bacteroides stercorirosoris</name>
    <dbReference type="NCBI Taxonomy" id="871324"/>
    <lineage>
        <taxon>Bacteria</taxon>
        <taxon>Pseudomonadati</taxon>
        <taxon>Bacteroidota</taxon>
        <taxon>Bacteroidia</taxon>
        <taxon>Bacteroidales</taxon>
        <taxon>Bacteroidaceae</taxon>
        <taxon>Bacteroides</taxon>
    </lineage>
</organism>
<dbReference type="SUPFAM" id="SSF56935">
    <property type="entry name" value="Porins"/>
    <property type="match status" value="1"/>
</dbReference>
<dbReference type="RefSeq" id="WP_073312968.1">
    <property type="nucleotide sequence ID" value="NZ_CABMFG010000021.1"/>
</dbReference>
<dbReference type="EMBL" id="FQZN01000005">
    <property type="protein sequence ID" value="SHI64831.1"/>
    <property type="molecule type" value="Genomic_DNA"/>
</dbReference>
<feature type="domain" description="TonB-dependent receptor plug" evidence="8">
    <location>
        <begin position="135"/>
        <end position="242"/>
    </location>
</feature>
<evidence type="ECO:0000259" key="8">
    <source>
        <dbReference type="Pfam" id="PF07715"/>
    </source>
</evidence>
<evidence type="ECO:0000256" key="5">
    <source>
        <dbReference type="ARBA" id="ARBA00023136"/>
    </source>
</evidence>
<protein>
    <submittedName>
        <fullName evidence="9">TonB-linked outer membrane protein, SusC/RagA family</fullName>
    </submittedName>
</protein>
<dbReference type="InterPro" id="IPR039426">
    <property type="entry name" value="TonB-dep_rcpt-like"/>
</dbReference>
<dbReference type="InterPro" id="IPR037066">
    <property type="entry name" value="Plug_dom_sf"/>
</dbReference>